<evidence type="ECO:0000259" key="2">
    <source>
        <dbReference type="Pfam" id="PF05232"/>
    </source>
</evidence>
<feature type="domain" description="Chlorhexidine efflux transporter" evidence="2">
    <location>
        <begin position="72"/>
        <end position="134"/>
    </location>
</feature>
<proteinExistence type="predicted"/>
<protein>
    <submittedName>
        <fullName evidence="3">Uncharacterized membrane protein</fullName>
    </submittedName>
</protein>
<evidence type="ECO:0000313" key="3">
    <source>
        <dbReference type="EMBL" id="SFN70106.1"/>
    </source>
</evidence>
<dbReference type="RefSeq" id="WP_092836591.1">
    <property type="nucleotide sequence ID" value="NZ_FOVP01000007.1"/>
</dbReference>
<feature type="transmembrane region" description="Helical" evidence="1">
    <location>
        <begin position="78"/>
        <end position="102"/>
    </location>
</feature>
<feature type="transmembrane region" description="Helical" evidence="1">
    <location>
        <begin position="12"/>
        <end position="31"/>
    </location>
</feature>
<dbReference type="AlphaFoldDB" id="A0A1I5B5W9"/>
<feature type="domain" description="Chlorhexidine efflux transporter" evidence="2">
    <location>
        <begin position="2"/>
        <end position="65"/>
    </location>
</feature>
<sequence>MRTPRDRIRHAISFEIIGILLVVPLGSMGFGMESQDIGVVAVFAATIATLWNYVYNLLFDRAMRRWKGSVHKTFTVRILHALLFEGGLLLVTLPMIAFYLGIGIWQAFVMDVAFVLFYLIYAFGFNWGYDRVFPLPEGA</sequence>
<name>A0A1I5B5W9_9RHOB</name>
<dbReference type="InterPro" id="IPR058208">
    <property type="entry name" value="PACE"/>
</dbReference>
<evidence type="ECO:0000313" key="4">
    <source>
        <dbReference type="Proteomes" id="UP000198599"/>
    </source>
</evidence>
<evidence type="ECO:0000256" key="1">
    <source>
        <dbReference type="SAM" id="Phobius"/>
    </source>
</evidence>
<dbReference type="Proteomes" id="UP000198599">
    <property type="component" value="Unassembled WGS sequence"/>
</dbReference>
<keyword evidence="1" id="KW-1133">Transmembrane helix</keyword>
<reference evidence="4" key="1">
    <citation type="submission" date="2016-10" db="EMBL/GenBank/DDBJ databases">
        <authorList>
            <person name="Varghese N."/>
            <person name="Submissions S."/>
        </authorList>
    </citation>
    <scope>NUCLEOTIDE SEQUENCE [LARGE SCALE GENOMIC DNA]</scope>
    <source>
        <strain evidence="4">DSM 28463</strain>
    </source>
</reference>
<keyword evidence="1" id="KW-0472">Membrane</keyword>
<dbReference type="OrthoDB" id="1631120at2"/>
<dbReference type="NCBIfam" id="NF033664">
    <property type="entry name" value="PACE_transport"/>
    <property type="match status" value="1"/>
</dbReference>
<gene>
    <name evidence="3" type="ORF">SAMN04487859_10781</name>
</gene>
<feature type="transmembrane region" description="Helical" evidence="1">
    <location>
        <begin position="37"/>
        <end position="58"/>
    </location>
</feature>
<keyword evidence="1" id="KW-0812">Transmembrane</keyword>
<dbReference type="InterPro" id="IPR007896">
    <property type="entry name" value="BTP_bacteria"/>
</dbReference>
<dbReference type="EMBL" id="FOVP01000007">
    <property type="protein sequence ID" value="SFN70106.1"/>
    <property type="molecule type" value="Genomic_DNA"/>
</dbReference>
<organism evidence="3 4">
    <name type="scientific">Roseovarius lutimaris</name>
    <dbReference type="NCBI Taxonomy" id="1005928"/>
    <lineage>
        <taxon>Bacteria</taxon>
        <taxon>Pseudomonadati</taxon>
        <taxon>Pseudomonadota</taxon>
        <taxon>Alphaproteobacteria</taxon>
        <taxon>Rhodobacterales</taxon>
        <taxon>Roseobacteraceae</taxon>
        <taxon>Roseovarius</taxon>
    </lineage>
</organism>
<accession>A0A1I5B5W9</accession>
<keyword evidence="4" id="KW-1185">Reference proteome</keyword>
<dbReference type="Pfam" id="PF05232">
    <property type="entry name" value="BTP"/>
    <property type="match status" value="2"/>
</dbReference>
<feature type="transmembrane region" description="Helical" evidence="1">
    <location>
        <begin position="108"/>
        <end position="129"/>
    </location>
</feature>